<dbReference type="STRING" id="416944.SAMN05421548_109163"/>
<evidence type="ECO:0000256" key="1">
    <source>
        <dbReference type="SAM" id="SignalP"/>
    </source>
</evidence>
<dbReference type="EMBL" id="FMYQ01000009">
    <property type="protein sequence ID" value="SDC70954.1"/>
    <property type="molecule type" value="Genomic_DNA"/>
</dbReference>
<dbReference type="RefSeq" id="WP_176929049.1">
    <property type="nucleotide sequence ID" value="NZ_FMYQ01000009.1"/>
</dbReference>
<feature type="signal peptide" evidence="1">
    <location>
        <begin position="1"/>
        <end position="38"/>
    </location>
</feature>
<evidence type="ECO:0008006" key="4">
    <source>
        <dbReference type="Google" id="ProtNLM"/>
    </source>
</evidence>
<reference evidence="3" key="1">
    <citation type="submission" date="2016-09" db="EMBL/GenBank/DDBJ databases">
        <authorList>
            <person name="Varghese N."/>
            <person name="Submissions S."/>
        </authorList>
    </citation>
    <scope>NUCLEOTIDE SEQUENCE [LARGE SCALE GENOMIC DNA]</scope>
    <source>
        <strain evidence="3">TNe-862</strain>
    </source>
</reference>
<protein>
    <recommendedName>
        <fullName evidence="4">SH3 domain-containing protein</fullName>
    </recommendedName>
</protein>
<keyword evidence="3" id="KW-1185">Reference proteome</keyword>
<accession>A0A1G6NUE1</accession>
<dbReference type="AlphaFoldDB" id="A0A1G6NUE1"/>
<dbReference type="Proteomes" id="UP000198908">
    <property type="component" value="Unassembled WGS sequence"/>
</dbReference>
<name>A0A1G6NUE1_9BURK</name>
<evidence type="ECO:0000313" key="2">
    <source>
        <dbReference type="EMBL" id="SDC70954.1"/>
    </source>
</evidence>
<feature type="chain" id="PRO_5011614473" description="SH3 domain-containing protein" evidence="1">
    <location>
        <begin position="39"/>
        <end position="129"/>
    </location>
</feature>
<keyword evidence="1" id="KW-0732">Signal</keyword>
<proteinExistence type="predicted"/>
<organism evidence="2 3">
    <name type="scientific">Paraburkholderia lycopersici</name>
    <dbReference type="NCBI Taxonomy" id="416944"/>
    <lineage>
        <taxon>Bacteria</taxon>
        <taxon>Pseudomonadati</taxon>
        <taxon>Pseudomonadota</taxon>
        <taxon>Betaproteobacteria</taxon>
        <taxon>Burkholderiales</taxon>
        <taxon>Burkholderiaceae</taxon>
        <taxon>Paraburkholderia</taxon>
    </lineage>
</organism>
<gene>
    <name evidence="2" type="ORF">SAMN05421548_109163</name>
</gene>
<sequence>MKQSRKLNLMPTLVRRGANVALPLAVALAAAWATQATAAQSILSVKRDPLPLYATPAPGTPASSTHASGLPWPVLEDNSGYYRVRLDGKDYWVDSMNVRASQVVKAACEKTAGGTQSAGDLGSSTNRCQ</sequence>
<evidence type="ECO:0000313" key="3">
    <source>
        <dbReference type="Proteomes" id="UP000198908"/>
    </source>
</evidence>